<sequence length="80" mass="9140">MRQIFYRKTCPAEGSCAPSIQSREYTPVHQKRPTQSHPMINVGTMYFTALRPVYFKYLINSVSNGTYGLAMSEGLVQQYV</sequence>
<gene>
    <name evidence="1" type="ORF">METZ01_LOCUS278243</name>
</gene>
<reference evidence="1" key="1">
    <citation type="submission" date="2018-05" db="EMBL/GenBank/DDBJ databases">
        <authorList>
            <person name="Lanie J.A."/>
            <person name="Ng W.-L."/>
            <person name="Kazmierczak K.M."/>
            <person name="Andrzejewski T.M."/>
            <person name="Davidsen T.M."/>
            <person name="Wayne K.J."/>
            <person name="Tettelin H."/>
            <person name="Glass J.I."/>
            <person name="Rusch D."/>
            <person name="Podicherti R."/>
            <person name="Tsui H.-C.T."/>
            <person name="Winkler M.E."/>
        </authorList>
    </citation>
    <scope>NUCLEOTIDE SEQUENCE</scope>
</reference>
<dbReference type="AlphaFoldDB" id="A0A382KMD0"/>
<proteinExistence type="predicted"/>
<name>A0A382KMD0_9ZZZZ</name>
<accession>A0A382KMD0</accession>
<organism evidence="1">
    <name type="scientific">marine metagenome</name>
    <dbReference type="NCBI Taxonomy" id="408172"/>
    <lineage>
        <taxon>unclassified sequences</taxon>
        <taxon>metagenomes</taxon>
        <taxon>ecological metagenomes</taxon>
    </lineage>
</organism>
<protein>
    <submittedName>
        <fullName evidence="1">Uncharacterized protein</fullName>
    </submittedName>
</protein>
<dbReference type="EMBL" id="UINC01081490">
    <property type="protein sequence ID" value="SVC25389.1"/>
    <property type="molecule type" value="Genomic_DNA"/>
</dbReference>
<evidence type="ECO:0000313" key="1">
    <source>
        <dbReference type="EMBL" id="SVC25389.1"/>
    </source>
</evidence>